<reference evidence="2 3" key="2">
    <citation type="submission" date="2015-05" db="EMBL/GenBank/DDBJ databases">
        <authorList>
            <person name="Morales-Cruz A."/>
            <person name="Amrine K.C."/>
            <person name="Cantu D."/>
        </authorList>
    </citation>
    <scope>NUCLEOTIDE SEQUENCE [LARGE SCALE GENOMIC DNA]</scope>
    <source>
        <strain evidence="2">DA912</strain>
    </source>
</reference>
<dbReference type="OrthoDB" id="5186291at2759"/>
<comment type="caution">
    <text evidence="2">The sequence shown here is derived from an EMBL/GenBank/DDBJ whole genome shotgun (WGS) entry which is preliminary data.</text>
</comment>
<organism evidence="2 3">
    <name type="scientific">Diaporthe ampelina</name>
    <dbReference type="NCBI Taxonomy" id="1214573"/>
    <lineage>
        <taxon>Eukaryota</taxon>
        <taxon>Fungi</taxon>
        <taxon>Dikarya</taxon>
        <taxon>Ascomycota</taxon>
        <taxon>Pezizomycotina</taxon>
        <taxon>Sordariomycetes</taxon>
        <taxon>Sordariomycetidae</taxon>
        <taxon>Diaporthales</taxon>
        <taxon>Diaporthaceae</taxon>
        <taxon>Diaporthe</taxon>
    </lineage>
</organism>
<dbReference type="Proteomes" id="UP000034680">
    <property type="component" value="Unassembled WGS sequence"/>
</dbReference>
<evidence type="ECO:0000313" key="2">
    <source>
        <dbReference type="EMBL" id="KKY29414.1"/>
    </source>
</evidence>
<keyword evidence="3" id="KW-1185">Reference proteome</keyword>
<dbReference type="EMBL" id="LCUC01000806">
    <property type="protein sequence ID" value="KKY29414.1"/>
    <property type="molecule type" value="Genomic_DNA"/>
</dbReference>
<dbReference type="AlphaFoldDB" id="A0A0G2F5C2"/>
<sequence>MLSGYLFTAALALGFASAAPAEARQGPTINVQLRHSILGIIKTLDNIPLDDVPVPVDPPFGSDIVNAECDGGCKIGFHCTLYGENENAQIEVGPGETKFIFDAFATITAVSCAPGLPAATEEKRQDEGEGGLMVQLTNHPLEITETIRLDADGQPRAVNFDFTVSVASTGCAEICIPELAYHCQLFDRALQPVGNLTGPGSLRFPEGQQPFIGQITCYDDFGRDAVVDERAVQQTEARQSDDVVQGTVIFTNEEGDRYEHELVLDELVVLPENVLPVFYTEATVVLLNDPHDRFWSCHAFARGRAAFDDLGVFYANTRFQKTFEGGEIYWWKCE</sequence>
<accession>A0A0G2F5C2</accession>
<name>A0A0G2F5C2_9PEZI</name>
<evidence type="ECO:0000313" key="3">
    <source>
        <dbReference type="Proteomes" id="UP000034680"/>
    </source>
</evidence>
<proteinExistence type="predicted"/>
<protein>
    <submittedName>
        <fullName evidence="2">Uncharacterized protein</fullName>
    </submittedName>
</protein>
<gene>
    <name evidence="2" type="ORF">UCDDA912_g10662</name>
</gene>
<reference evidence="2 3" key="1">
    <citation type="submission" date="2015-05" db="EMBL/GenBank/DDBJ databases">
        <title>Distinctive expansion of gene families associated with plant cell wall degradation and secondary metabolism in the genomes of grapevine trunk pathogens.</title>
        <authorList>
            <person name="Lawrence D.P."/>
            <person name="Travadon R."/>
            <person name="Rolshausen P.E."/>
            <person name="Baumgartner K."/>
        </authorList>
    </citation>
    <scope>NUCLEOTIDE SEQUENCE [LARGE SCALE GENOMIC DNA]</scope>
    <source>
        <strain evidence="2">DA912</strain>
    </source>
</reference>
<feature type="chain" id="PRO_5002543930" evidence="1">
    <location>
        <begin position="24"/>
        <end position="334"/>
    </location>
</feature>
<keyword evidence="1" id="KW-0732">Signal</keyword>
<feature type="signal peptide" evidence="1">
    <location>
        <begin position="1"/>
        <end position="23"/>
    </location>
</feature>
<evidence type="ECO:0000256" key="1">
    <source>
        <dbReference type="SAM" id="SignalP"/>
    </source>
</evidence>